<gene>
    <name evidence="2" type="ORF">N7U62_02935</name>
</gene>
<keyword evidence="3" id="KW-1185">Reference proteome</keyword>
<organism evidence="2 3">
    <name type="scientific">Reichenbachiella ulvae</name>
    <dbReference type="NCBI Taxonomy" id="2980104"/>
    <lineage>
        <taxon>Bacteria</taxon>
        <taxon>Pseudomonadati</taxon>
        <taxon>Bacteroidota</taxon>
        <taxon>Cytophagia</taxon>
        <taxon>Cytophagales</taxon>
        <taxon>Reichenbachiellaceae</taxon>
        <taxon>Reichenbachiella</taxon>
    </lineage>
</organism>
<proteinExistence type="predicted"/>
<sequence>MKRKVIIVGSALALFVGGFFGMKFIAGSKKDPRKAAEKTITTIFTQKVENKSIPIHIIESGRLVAKNKADIYAEVQGVMKPTRKDFKTGVRFRKGDILVHISSGDAYARLQAQKSQLQNLVTSILPDLRIDYPDAYEKWNKYVSDFDIEKGVAPLPETSSAKEKYFITGKNIYTTYYTTKNLEIIQSKYVIRAPFNGILTDALVNPGTVIRTGQKLGEFIDPSVYEMEIAISHSMIDALNSGQAVRITDPNAPEKSWQGKVTRVNGKVDATTQTVKIYIEVKGENLKEGLYLEAHIDGQNVNNAFEFDRKLLVEGSKIYGVKDGKLYLTPVEILHKTQSTVVVSGLKDGEEIIAKQVPGAYEGMEVKVYSEK</sequence>
<reference evidence="2 3" key="1">
    <citation type="submission" date="2022-10" db="EMBL/GenBank/DDBJ databases">
        <title>Comparative genomics and taxonomic characterization of three novel marine species of genus Reichenbachiella exhibiting antioxidant and polysaccharide degradation activities.</title>
        <authorList>
            <person name="Muhammad N."/>
            <person name="Lee Y.-J."/>
            <person name="Ko J."/>
            <person name="Kim S.-G."/>
        </authorList>
    </citation>
    <scope>NUCLEOTIDE SEQUENCE [LARGE SCALE GENOMIC DNA]</scope>
    <source>
        <strain evidence="2 3">ABR2-5</strain>
    </source>
</reference>
<dbReference type="Pfam" id="PF25954">
    <property type="entry name" value="Beta-barrel_RND_2"/>
    <property type="match status" value="1"/>
</dbReference>
<dbReference type="Gene3D" id="2.40.50.100">
    <property type="match status" value="1"/>
</dbReference>
<evidence type="ECO:0000313" key="2">
    <source>
        <dbReference type="EMBL" id="MCV9385598.1"/>
    </source>
</evidence>
<accession>A0ABT3CPX2</accession>
<dbReference type="Gene3D" id="2.40.30.170">
    <property type="match status" value="1"/>
</dbReference>
<dbReference type="SUPFAM" id="SSF111369">
    <property type="entry name" value="HlyD-like secretion proteins"/>
    <property type="match status" value="1"/>
</dbReference>
<dbReference type="InterPro" id="IPR058792">
    <property type="entry name" value="Beta-barrel_RND_2"/>
</dbReference>
<protein>
    <submittedName>
        <fullName evidence="2">HlyD family efflux transporter periplasmic adaptor subunit</fullName>
    </submittedName>
</protein>
<comment type="caution">
    <text evidence="2">The sequence shown here is derived from an EMBL/GenBank/DDBJ whole genome shotgun (WGS) entry which is preliminary data.</text>
</comment>
<dbReference type="Gene3D" id="1.10.287.470">
    <property type="entry name" value="Helix hairpin bin"/>
    <property type="match status" value="1"/>
</dbReference>
<dbReference type="Gene3D" id="2.40.420.20">
    <property type="match status" value="1"/>
</dbReference>
<dbReference type="PANTHER" id="PTHR30469">
    <property type="entry name" value="MULTIDRUG RESISTANCE PROTEIN MDTA"/>
    <property type="match status" value="1"/>
</dbReference>
<evidence type="ECO:0000313" key="3">
    <source>
        <dbReference type="Proteomes" id="UP001300692"/>
    </source>
</evidence>
<dbReference type="Proteomes" id="UP001300692">
    <property type="component" value="Unassembled WGS sequence"/>
</dbReference>
<dbReference type="RefSeq" id="WP_264136382.1">
    <property type="nucleotide sequence ID" value="NZ_JAOYOD010000001.1"/>
</dbReference>
<evidence type="ECO:0000259" key="1">
    <source>
        <dbReference type="Pfam" id="PF25954"/>
    </source>
</evidence>
<feature type="domain" description="CusB-like beta-barrel" evidence="1">
    <location>
        <begin position="228"/>
        <end position="299"/>
    </location>
</feature>
<dbReference type="EMBL" id="JAOYOD010000001">
    <property type="protein sequence ID" value="MCV9385598.1"/>
    <property type="molecule type" value="Genomic_DNA"/>
</dbReference>
<name>A0ABT3CPX2_9BACT</name>